<dbReference type="SMART" id="SM00387">
    <property type="entry name" value="HATPase_c"/>
    <property type="match status" value="1"/>
</dbReference>
<dbReference type="Gene3D" id="3.30.565.10">
    <property type="entry name" value="Histidine kinase-like ATPase, C-terminal domain"/>
    <property type="match status" value="1"/>
</dbReference>
<dbReference type="SMART" id="SM00388">
    <property type="entry name" value="HisKA"/>
    <property type="match status" value="1"/>
</dbReference>
<dbReference type="Pfam" id="PF00512">
    <property type="entry name" value="HisKA"/>
    <property type="match status" value="1"/>
</dbReference>
<accession>A0A0M2V2L2</accession>
<evidence type="ECO:0000313" key="15">
    <source>
        <dbReference type="Proteomes" id="UP000034228"/>
    </source>
</evidence>
<dbReference type="STRING" id="336831.WG68_13605"/>
<comment type="caution">
    <text evidence="14">The sequence shown here is derived from an EMBL/GenBank/DDBJ whole genome shotgun (WGS) entry which is preliminary data.</text>
</comment>
<feature type="domain" description="Histidine kinase" evidence="13">
    <location>
        <begin position="252"/>
        <end position="461"/>
    </location>
</feature>
<dbReference type="Proteomes" id="UP000034228">
    <property type="component" value="Unassembled WGS sequence"/>
</dbReference>
<dbReference type="InterPro" id="IPR003594">
    <property type="entry name" value="HATPase_dom"/>
</dbReference>
<dbReference type="PATRIC" id="fig|336831.14.peg.3491"/>
<keyword evidence="5" id="KW-0808">Transferase</keyword>
<evidence type="ECO:0000256" key="8">
    <source>
        <dbReference type="ARBA" id="ARBA00022777"/>
    </source>
</evidence>
<evidence type="ECO:0000259" key="13">
    <source>
        <dbReference type="PROSITE" id="PS50109"/>
    </source>
</evidence>
<keyword evidence="10 12" id="KW-1133">Transmembrane helix</keyword>
<keyword evidence="11" id="KW-0902">Two-component regulatory system</keyword>
<dbReference type="GO" id="GO:0005886">
    <property type="term" value="C:plasma membrane"/>
    <property type="evidence" value="ECO:0007669"/>
    <property type="project" value="TreeGrafter"/>
</dbReference>
<evidence type="ECO:0000256" key="11">
    <source>
        <dbReference type="ARBA" id="ARBA00023012"/>
    </source>
</evidence>
<evidence type="ECO:0000256" key="10">
    <source>
        <dbReference type="ARBA" id="ARBA00022989"/>
    </source>
</evidence>
<dbReference type="Gene3D" id="1.10.287.130">
    <property type="match status" value="1"/>
</dbReference>
<dbReference type="InterPro" id="IPR036890">
    <property type="entry name" value="HATPase_C_sf"/>
</dbReference>
<dbReference type="SUPFAM" id="SSF55874">
    <property type="entry name" value="ATPase domain of HSP90 chaperone/DNA topoisomerase II/histidine kinase"/>
    <property type="match status" value="1"/>
</dbReference>
<dbReference type="FunFam" id="1.10.287.130:FF:000001">
    <property type="entry name" value="Two-component sensor histidine kinase"/>
    <property type="match status" value="1"/>
</dbReference>
<dbReference type="CDD" id="cd00082">
    <property type="entry name" value="HisKA"/>
    <property type="match status" value="1"/>
</dbReference>
<evidence type="ECO:0000313" key="14">
    <source>
        <dbReference type="EMBL" id="KKO44861.1"/>
    </source>
</evidence>
<dbReference type="InterPro" id="IPR003661">
    <property type="entry name" value="HisK_dim/P_dom"/>
</dbReference>
<reference evidence="14 15" key="1">
    <citation type="submission" date="2015-03" db="EMBL/GenBank/DDBJ databases">
        <title>Draft genome sequences of two protease-producing strains of Arsukibacterium isolated from two cold and alkaline environments.</title>
        <authorList>
            <person name="Lylloff J.E."/>
            <person name="Skov L.B."/>
            <person name="Jepsen M."/>
            <person name="Hallin P.F."/>
            <person name="Sorensen S.J."/>
            <person name="Stougaard P."/>
            <person name="Glaring M.A."/>
        </authorList>
    </citation>
    <scope>NUCLEOTIDE SEQUENCE [LARGE SCALE GENOMIC DNA]</scope>
    <source>
        <strain evidence="14 15">GCM72</strain>
    </source>
</reference>
<keyword evidence="7" id="KW-0547">Nucleotide-binding</keyword>
<keyword evidence="6 12" id="KW-0812">Transmembrane</keyword>
<name>A0A0M2V2L2_9GAMM</name>
<comment type="catalytic activity">
    <reaction evidence="1">
        <text>ATP + protein L-histidine = ADP + protein N-phospho-L-histidine.</text>
        <dbReference type="EC" id="2.7.13.3"/>
    </reaction>
</comment>
<evidence type="ECO:0000256" key="4">
    <source>
        <dbReference type="ARBA" id="ARBA00022553"/>
    </source>
</evidence>
<dbReference type="EC" id="2.7.13.3" evidence="3"/>
<keyword evidence="8 14" id="KW-0418">Kinase</keyword>
<evidence type="ECO:0000256" key="3">
    <source>
        <dbReference type="ARBA" id="ARBA00012438"/>
    </source>
</evidence>
<dbReference type="InterPro" id="IPR005467">
    <property type="entry name" value="His_kinase_dom"/>
</dbReference>
<evidence type="ECO:0000256" key="9">
    <source>
        <dbReference type="ARBA" id="ARBA00022840"/>
    </source>
</evidence>
<evidence type="ECO:0000256" key="1">
    <source>
        <dbReference type="ARBA" id="ARBA00000085"/>
    </source>
</evidence>
<dbReference type="EMBL" id="LAHO01000013">
    <property type="protein sequence ID" value="KKO44861.1"/>
    <property type="molecule type" value="Genomic_DNA"/>
</dbReference>
<dbReference type="InterPro" id="IPR050428">
    <property type="entry name" value="TCS_sensor_his_kinase"/>
</dbReference>
<feature type="transmembrane region" description="Helical" evidence="12">
    <location>
        <begin position="6"/>
        <end position="28"/>
    </location>
</feature>
<dbReference type="RefSeq" id="WP_046558248.1">
    <property type="nucleotide sequence ID" value="NZ_LAHO01000013.1"/>
</dbReference>
<dbReference type="SUPFAM" id="SSF47384">
    <property type="entry name" value="Homodimeric domain of signal transducing histidine kinase"/>
    <property type="match status" value="1"/>
</dbReference>
<evidence type="ECO:0000256" key="6">
    <source>
        <dbReference type="ARBA" id="ARBA00022692"/>
    </source>
</evidence>
<evidence type="ECO:0000256" key="7">
    <source>
        <dbReference type="ARBA" id="ARBA00022741"/>
    </source>
</evidence>
<organism evidence="14 15">
    <name type="scientific">Arsukibacterium ikkense</name>
    <dbReference type="NCBI Taxonomy" id="336831"/>
    <lineage>
        <taxon>Bacteria</taxon>
        <taxon>Pseudomonadati</taxon>
        <taxon>Pseudomonadota</taxon>
        <taxon>Gammaproteobacteria</taxon>
        <taxon>Chromatiales</taxon>
        <taxon>Chromatiaceae</taxon>
        <taxon>Arsukibacterium</taxon>
    </lineage>
</organism>
<comment type="subcellular location">
    <subcellularLocation>
        <location evidence="2">Membrane</location>
        <topology evidence="2">Multi-pass membrane protein</topology>
    </subcellularLocation>
</comment>
<evidence type="ECO:0000256" key="5">
    <source>
        <dbReference type="ARBA" id="ARBA00022679"/>
    </source>
</evidence>
<dbReference type="PANTHER" id="PTHR45436">
    <property type="entry name" value="SENSOR HISTIDINE KINASE YKOH"/>
    <property type="match status" value="1"/>
</dbReference>
<evidence type="ECO:0000256" key="2">
    <source>
        <dbReference type="ARBA" id="ARBA00004141"/>
    </source>
</evidence>
<keyword evidence="15" id="KW-1185">Reference proteome</keyword>
<dbReference type="Pfam" id="PF02518">
    <property type="entry name" value="HATPase_c"/>
    <property type="match status" value="1"/>
</dbReference>
<protein>
    <recommendedName>
        <fullName evidence="3">histidine kinase</fullName>
        <ecNumber evidence="3">2.7.13.3</ecNumber>
    </recommendedName>
</protein>
<dbReference type="AlphaFoldDB" id="A0A0M2V2L2"/>
<dbReference type="OrthoDB" id="9809766at2"/>
<proteinExistence type="predicted"/>
<dbReference type="PANTHER" id="PTHR45436:SF14">
    <property type="entry name" value="SENSOR PROTEIN QSEC"/>
    <property type="match status" value="1"/>
</dbReference>
<keyword evidence="4" id="KW-0597">Phosphoprotein</keyword>
<keyword evidence="9" id="KW-0067">ATP-binding</keyword>
<dbReference type="GO" id="GO:0000155">
    <property type="term" value="F:phosphorelay sensor kinase activity"/>
    <property type="evidence" value="ECO:0007669"/>
    <property type="project" value="InterPro"/>
</dbReference>
<evidence type="ECO:0000256" key="12">
    <source>
        <dbReference type="SAM" id="Phobius"/>
    </source>
</evidence>
<dbReference type="PROSITE" id="PS50109">
    <property type="entry name" value="HIS_KIN"/>
    <property type="match status" value="1"/>
</dbReference>
<keyword evidence="12" id="KW-0472">Membrane</keyword>
<gene>
    <name evidence="14" type="ORF">WG68_13605</name>
</gene>
<dbReference type="GO" id="GO:0005524">
    <property type="term" value="F:ATP binding"/>
    <property type="evidence" value="ECO:0007669"/>
    <property type="project" value="UniProtKB-KW"/>
</dbReference>
<sequence>MAINSIKFYLLLGINLLMLGTLSLNAWISYHDALHELDEIYDAELARSAKLISLLLSSNPLPQTNTEPLVIAVPHITEMGEALSAQQERLLDGHKYEGKIAFQAQQGDKLIMLSENALQFPTPKREAGYHEITEHGTLWVTFSYFVPEHNLWVFTAQREDIREELGAHIAQAQVRPILFMMLPLSLLIYLVIKLVLRPLNQLQQQVANKTPEQLHEIQLALPSELQPIQGAINSLLQRIRRYLQQEKRFVADASHELRTPLSILQLHAQNLSSAKDPVEIAEAINAITEGSKRMSHLVDQLLSIARLDHLRQINCAIVALTPLLHQSLSQLPIKLLDKVNWQLELDNSCEVYGDSTLLQSVLRNVLDNAAKYSVTDGVVQVTTQQNAEITTIRISNGGAVEPDISRLGDRFYRHQQHQNSDGAGLGLSIVKHIVALHHGQLSFKRNSAGGLDVTLTLPAAAPGENHR</sequence>
<dbReference type="InterPro" id="IPR036097">
    <property type="entry name" value="HisK_dim/P_sf"/>
</dbReference>